<evidence type="ECO:0000256" key="3">
    <source>
        <dbReference type="ARBA" id="ARBA00022840"/>
    </source>
</evidence>
<evidence type="ECO:0000313" key="6">
    <source>
        <dbReference type="Proteomes" id="UP000236736"/>
    </source>
</evidence>
<dbReference type="PANTHER" id="PTHR43309">
    <property type="entry name" value="5-OXOPROLINASE SUBUNIT C"/>
    <property type="match status" value="1"/>
</dbReference>
<evidence type="ECO:0000256" key="2">
    <source>
        <dbReference type="ARBA" id="ARBA00022801"/>
    </source>
</evidence>
<dbReference type="OrthoDB" id="9782422at2"/>
<dbReference type="GO" id="GO:0016787">
    <property type="term" value="F:hydrolase activity"/>
    <property type="evidence" value="ECO:0007669"/>
    <property type="project" value="UniProtKB-KW"/>
</dbReference>
<dbReference type="Gene3D" id="2.40.100.10">
    <property type="entry name" value="Cyclophilin-like"/>
    <property type="match status" value="1"/>
</dbReference>
<accession>A0A1H6A9P9</accession>
<evidence type="ECO:0000256" key="1">
    <source>
        <dbReference type="ARBA" id="ARBA00022741"/>
    </source>
</evidence>
<dbReference type="Pfam" id="PF02626">
    <property type="entry name" value="CT_A_B"/>
    <property type="match status" value="1"/>
</dbReference>
<evidence type="ECO:0000259" key="4">
    <source>
        <dbReference type="SMART" id="SM00797"/>
    </source>
</evidence>
<feature type="domain" description="Carboxyltransferase" evidence="4">
    <location>
        <begin position="29"/>
        <end position="288"/>
    </location>
</feature>
<dbReference type="InterPro" id="IPR052708">
    <property type="entry name" value="PxpC"/>
</dbReference>
<dbReference type="AlphaFoldDB" id="A0A1H6A9P9"/>
<dbReference type="EMBL" id="FNVR01000038">
    <property type="protein sequence ID" value="SEG44466.1"/>
    <property type="molecule type" value="Genomic_DNA"/>
</dbReference>
<evidence type="ECO:0000313" key="5">
    <source>
        <dbReference type="EMBL" id="SEG44466.1"/>
    </source>
</evidence>
<dbReference type="PANTHER" id="PTHR43309:SF3">
    <property type="entry name" value="5-OXOPROLINASE SUBUNIT C"/>
    <property type="match status" value="1"/>
</dbReference>
<gene>
    <name evidence="5" type="ORF">SAMN03080598_03962</name>
</gene>
<keyword evidence="2" id="KW-0378">Hydrolase</keyword>
<dbReference type="RefSeq" id="WP_103926520.1">
    <property type="nucleotide sequence ID" value="NZ_FNVR01000038.1"/>
</dbReference>
<dbReference type="Proteomes" id="UP000236736">
    <property type="component" value="Unassembled WGS sequence"/>
</dbReference>
<proteinExistence type="predicted"/>
<reference evidence="6" key="1">
    <citation type="submission" date="2016-10" db="EMBL/GenBank/DDBJ databases">
        <authorList>
            <person name="Varghese N."/>
            <person name="Submissions S."/>
        </authorList>
    </citation>
    <scope>NUCLEOTIDE SEQUENCE [LARGE SCALE GENOMIC DNA]</scope>
    <source>
        <strain evidence="6">DSM 17298</strain>
    </source>
</reference>
<keyword evidence="1" id="KW-0547">Nucleotide-binding</keyword>
<keyword evidence="3" id="KW-0067">ATP-binding</keyword>
<organism evidence="5 6">
    <name type="scientific">Algoriphagus boritolerans DSM 17298 = JCM 18970</name>
    <dbReference type="NCBI Taxonomy" id="1120964"/>
    <lineage>
        <taxon>Bacteria</taxon>
        <taxon>Pseudomonadati</taxon>
        <taxon>Bacteroidota</taxon>
        <taxon>Cytophagia</taxon>
        <taxon>Cytophagales</taxon>
        <taxon>Cyclobacteriaceae</taxon>
        <taxon>Algoriphagus</taxon>
    </lineage>
</organism>
<protein>
    <submittedName>
        <fullName evidence="5">Biotin-dependent carboxylase uncharacterized domain-containing protein</fullName>
    </submittedName>
</protein>
<dbReference type="InterPro" id="IPR003778">
    <property type="entry name" value="CT_A_B"/>
</dbReference>
<dbReference type="GO" id="GO:0005524">
    <property type="term" value="F:ATP binding"/>
    <property type="evidence" value="ECO:0007669"/>
    <property type="project" value="UniProtKB-KW"/>
</dbReference>
<name>A0A1H6A9P9_9BACT</name>
<dbReference type="InterPro" id="IPR029000">
    <property type="entry name" value="Cyclophilin-like_dom_sf"/>
</dbReference>
<dbReference type="SMART" id="SM00797">
    <property type="entry name" value="AHS2"/>
    <property type="match status" value="1"/>
</dbReference>
<sequence>MSKELAIATVLKTGPGSSIQGLGRIGQAKYGIPLSGALDMKSFEWVNHILQNEVFNAAMEISQPGFQIKFDSNTSVAIAGAQALIRLNGDELEGINLISIRANDVLEIGAFLSGARLYLGVRYGFKSPKILGSRSFYAGLTEDSFLSKGAKIKYFTESNPNSELNAKPKWSTDWFQTEEILVYPGPDFHLLNENLREKLFSESFRISPQSNRMGVQLLELLENELPELPTNPVFPGTVQLTSGGKIVILLRDAQVTGGYPRILQLPEESQWIMAQKWPGNKLLFKLKKP</sequence>
<dbReference type="STRING" id="1120964.GCA_001313265_06832"/>
<keyword evidence="6" id="KW-1185">Reference proteome</keyword>